<comment type="caution">
    <text evidence="2">The sequence shown here is derived from an EMBL/GenBank/DDBJ whole genome shotgun (WGS) entry which is preliminary data.</text>
</comment>
<evidence type="ECO:0000313" key="2">
    <source>
        <dbReference type="EMBL" id="CAB9519789.1"/>
    </source>
</evidence>
<name>A0A9N8EGI1_9STRA</name>
<organism evidence="2 3">
    <name type="scientific">Seminavis robusta</name>
    <dbReference type="NCBI Taxonomy" id="568900"/>
    <lineage>
        <taxon>Eukaryota</taxon>
        <taxon>Sar</taxon>
        <taxon>Stramenopiles</taxon>
        <taxon>Ochrophyta</taxon>
        <taxon>Bacillariophyta</taxon>
        <taxon>Bacillariophyceae</taxon>
        <taxon>Bacillariophycidae</taxon>
        <taxon>Naviculales</taxon>
        <taxon>Naviculaceae</taxon>
        <taxon>Seminavis</taxon>
    </lineage>
</organism>
<feature type="compositionally biased region" description="Basic and acidic residues" evidence="1">
    <location>
        <begin position="724"/>
        <end position="738"/>
    </location>
</feature>
<feature type="region of interest" description="Disordered" evidence="1">
    <location>
        <begin position="66"/>
        <end position="184"/>
    </location>
</feature>
<evidence type="ECO:0000313" key="3">
    <source>
        <dbReference type="Proteomes" id="UP001153069"/>
    </source>
</evidence>
<feature type="compositionally biased region" description="Acidic residues" evidence="1">
    <location>
        <begin position="115"/>
        <end position="128"/>
    </location>
</feature>
<feature type="compositionally biased region" description="Basic and acidic residues" evidence="1">
    <location>
        <begin position="697"/>
        <end position="706"/>
    </location>
</feature>
<dbReference type="Gene3D" id="3.40.50.300">
    <property type="entry name" value="P-loop containing nucleotide triphosphate hydrolases"/>
    <property type="match status" value="2"/>
</dbReference>
<dbReference type="AlphaFoldDB" id="A0A9N8EGI1"/>
<protein>
    <submittedName>
        <fullName evidence="2">Uncharacterized protein</fullName>
    </submittedName>
</protein>
<reference evidence="2" key="1">
    <citation type="submission" date="2020-06" db="EMBL/GenBank/DDBJ databases">
        <authorList>
            <consortium name="Plant Systems Biology data submission"/>
        </authorList>
    </citation>
    <scope>NUCLEOTIDE SEQUENCE</scope>
    <source>
        <strain evidence="2">D6</strain>
    </source>
</reference>
<feature type="compositionally biased region" description="Polar residues" evidence="1">
    <location>
        <begin position="684"/>
        <end position="695"/>
    </location>
</feature>
<keyword evidence="3" id="KW-1185">Reference proteome</keyword>
<feature type="region of interest" description="Disordered" evidence="1">
    <location>
        <begin position="684"/>
        <end position="766"/>
    </location>
</feature>
<dbReference type="InterPro" id="IPR027417">
    <property type="entry name" value="P-loop_NTPase"/>
</dbReference>
<feature type="compositionally biased region" description="Basic and acidic residues" evidence="1">
    <location>
        <begin position="159"/>
        <end position="175"/>
    </location>
</feature>
<evidence type="ECO:0000256" key="1">
    <source>
        <dbReference type="SAM" id="MobiDB-lite"/>
    </source>
</evidence>
<accession>A0A9N8EGI1</accession>
<dbReference type="Proteomes" id="UP001153069">
    <property type="component" value="Unassembled WGS sequence"/>
</dbReference>
<feature type="compositionally biased region" description="Low complexity" evidence="1">
    <location>
        <begin position="92"/>
        <end position="112"/>
    </location>
</feature>
<dbReference type="EMBL" id="CAICTM010001045">
    <property type="protein sequence ID" value="CAB9519789.1"/>
    <property type="molecule type" value="Genomic_DNA"/>
</dbReference>
<feature type="compositionally biased region" description="Low complexity" evidence="1">
    <location>
        <begin position="132"/>
        <end position="146"/>
    </location>
</feature>
<gene>
    <name evidence="2" type="ORF">SEMRO_1047_G235150.1</name>
</gene>
<sequence>MISSKSILFSSAMSGTATPHRLRIGMALIALVCVWSQMHSVLKFGRDNDCGLVVEDDCDMMDGSRLRTTTSHKQEPRNLKTPKVLPRQDMLARAQAKQKQQQQEQQLKPAKQVEQDDDDSDDSDDEEEQAKGEQTQEQQPQQQRSQKLYPHKVLTPEMLAKEAKQRQMAQDEAKKNPRKRPPKFLNKVGVESEPEHATPTPQFFNQLAASNDTSIRPWGCTPRNETPFIFVHIGKAGGGGVRSRMAAAALEYNRTGWHRTHQDPNYYYPVYDEFGDMHKGKFWSSTYPSWIPQSLPQFHGEFQYEGFGFCGATTPLGSAIACPNEQVPEFCKDYDNDTVSETRCDLVYVGHNVLGSEMHWLPTSYLVNWWNHSLWGQDRESHFVTQLLEERNLQVVKKWHVPNKVKEIVGGERKLPKINCEKGPYHYRDLRRNYKRCFQPKEAVVDKVYHHIMGHDDPMQAARLTASLPLMRVTVLREPFTWLLSKFFWHPQHWSRNNTEVVPDKGLGSNNQRKRIDKEKGRVTPPFVKCDDLEEAAGWVENRAMSYLFYLCGEHCMGAWATGTLSMEDLERQGAYNLRNSFAVVGLLHKTDEFYEMVKHRVFYMDTSLNPDVVGKSHQTSTMPESKRCKNVYKETAFQEELLSRSAALRALNRLYNVAVEVNEFQKQEMLQCGYKITPTLTSEPSLKKVSSTSAKQGDEGGKTGEKQQGQAQDPDKVLTPVAEEARQKRTAEEESKKNQPTTRKPPPQVLNKVRVKSEPEQTTATPQFFNQLAAGNDTSIRQWGCTPRNETPFIFVHIGKAGGGGVRSRMAAAALDYNRSGWHRIHEDPNYYYPVYDENGQMHKGKFLASIYPSWLPKSLPQFHSEFEYEGYGFCGATTPLGSAIACPNEQVPEFCMDHDNDTVSETRCDLVYMGHNVLGSELHWLPTSYLVKWWNHSLWAQDPESQSVAQLLEDRHLQVVKKWHVPDKVKEIVGGEMKLPKIRCEKGPYHYRDLKRNYKRCFEPKEAVVDKVYHHVMGHDDPMQAARLTASLPVVRVTVLREPFTWLLSKFFWHPQHWLSNNTVVVPESGPYRNNRRKDLDKQKNLTTPPFVKCDDLEVAAGWVENRALSYMFYLCGEHCMGAWGAGTLSMDDLERQSSYNLKNSFAVVGLLHKTDEFYQMVKHRVFYMDTSLNPDVVGKPHKTSNLLEARRCKDIWKNTTFQENLLSKSPALRAMNRLYNVAVEVNEFQKQEMLQCGYEIGPGLTSPA</sequence>
<proteinExistence type="predicted"/>